<feature type="active site" description="Charge relay system" evidence="15">
    <location>
        <position position="292"/>
    </location>
</feature>
<dbReference type="GO" id="GO:0046872">
    <property type="term" value="F:metal ion binding"/>
    <property type="evidence" value="ECO:0007669"/>
    <property type="project" value="UniProtKB-UniRule"/>
</dbReference>
<dbReference type="AlphaFoldDB" id="A0A8K0SZE2"/>
<evidence type="ECO:0000256" key="14">
    <source>
        <dbReference type="ARBA" id="ARBA00023180"/>
    </source>
</evidence>
<feature type="domain" description="Peptidase S53" evidence="17">
    <location>
        <begin position="215"/>
        <end position="600"/>
    </location>
</feature>
<evidence type="ECO:0000259" key="17">
    <source>
        <dbReference type="PROSITE" id="PS51695"/>
    </source>
</evidence>
<dbReference type="PANTHER" id="PTHR14218">
    <property type="entry name" value="PROTEASE S8 TRIPEPTIDYL PEPTIDASE I CLN2"/>
    <property type="match status" value="1"/>
</dbReference>
<dbReference type="Gene3D" id="3.40.50.200">
    <property type="entry name" value="Peptidase S8/S53 domain"/>
    <property type="match status" value="1"/>
</dbReference>
<evidence type="ECO:0000313" key="18">
    <source>
        <dbReference type="EMBL" id="KAH7325634.1"/>
    </source>
</evidence>
<dbReference type="FunFam" id="3.40.50.200:FF:000015">
    <property type="entry name" value="Tripeptidyl peptidase A"/>
    <property type="match status" value="1"/>
</dbReference>
<keyword evidence="6 15" id="KW-0645">Protease</keyword>
<accession>A0A8K0SZE2</accession>
<feature type="active site" description="Charge relay system" evidence="15">
    <location>
        <position position="296"/>
    </location>
</feature>
<dbReference type="EMBL" id="JAGPNK010000002">
    <property type="protein sequence ID" value="KAH7325634.1"/>
    <property type="molecule type" value="Genomic_DNA"/>
</dbReference>
<keyword evidence="12" id="KW-0843">Virulence</keyword>
<comment type="cofactor">
    <cofactor evidence="15">
        <name>Ca(2+)</name>
        <dbReference type="ChEBI" id="CHEBI:29108"/>
    </cofactor>
    <text evidence="15">Binds 1 Ca(2+) ion per subunit.</text>
</comment>
<evidence type="ECO:0000256" key="15">
    <source>
        <dbReference type="PROSITE-ProRule" id="PRU01032"/>
    </source>
</evidence>
<evidence type="ECO:0000256" key="6">
    <source>
        <dbReference type="ARBA" id="ARBA00022670"/>
    </source>
</evidence>
<organism evidence="18 19">
    <name type="scientific">Stachybotrys elegans</name>
    <dbReference type="NCBI Taxonomy" id="80388"/>
    <lineage>
        <taxon>Eukaryota</taxon>
        <taxon>Fungi</taxon>
        <taxon>Dikarya</taxon>
        <taxon>Ascomycota</taxon>
        <taxon>Pezizomycotina</taxon>
        <taxon>Sordariomycetes</taxon>
        <taxon>Hypocreomycetidae</taxon>
        <taxon>Hypocreales</taxon>
        <taxon>Stachybotryaceae</taxon>
        <taxon>Stachybotrys</taxon>
    </lineage>
</organism>
<dbReference type="Pfam" id="PF09286">
    <property type="entry name" value="Pro-kuma_activ"/>
    <property type="match status" value="1"/>
</dbReference>
<evidence type="ECO:0000256" key="9">
    <source>
        <dbReference type="ARBA" id="ARBA00022801"/>
    </source>
</evidence>
<keyword evidence="13" id="KW-0865">Zymogen</keyword>
<evidence type="ECO:0000256" key="12">
    <source>
        <dbReference type="ARBA" id="ARBA00023026"/>
    </source>
</evidence>
<evidence type="ECO:0000256" key="13">
    <source>
        <dbReference type="ARBA" id="ARBA00023145"/>
    </source>
</evidence>
<dbReference type="CDD" id="cd11377">
    <property type="entry name" value="Pro-peptidase_S53"/>
    <property type="match status" value="1"/>
</dbReference>
<comment type="catalytic activity">
    <reaction evidence="1">
        <text>Release of an N-terminal tripeptide from a polypeptide.</text>
        <dbReference type="EC" id="3.4.14.10"/>
    </reaction>
</comment>
<dbReference type="InterPro" id="IPR015366">
    <property type="entry name" value="S53_propep"/>
</dbReference>
<evidence type="ECO:0000256" key="7">
    <source>
        <dbReference type="ARBA" id="ARBA00022723"/>
    </source>
</evidence>
<keyword evidence="8 16" id="KW-0732">Signal</keyword>
<keyword evidence="9 15" id="KW-0378">Hydrolase</keyword>
<evidence type="ECO:0000256" key="3">
    <source>
        <dbReference type="ARBA" id="ARBA00004239"/>
    </source>
</evidence>
<evidence type="ECO:0000256" key="4">
    <source>
        <dbReference type="ARBA" id="ARBA00012462"/>
    </source>
</evidence>
<feature type="binding site" evidence="15">
    <location>
        <position position="554"/>
    </location>
    <ligand>
        <name>Ca(2+)</name>
        <dbReference type="ChEBI" id="CHEBI:29108"/>
    </ligand>
</feature>
<dbReference type="EC" id="3.4.14.10" evidence="4"/>
<dbReference type="OrthoDB" id="2919105at2759"/>
<feature type="binding site" evidence="15">
    <location>
        <position position="555"/>
    </location>
    <ligand>
        <name>Ca(2+)</name>
        <dbReference type="ChEBI" id="CHEBI:29108"/>
    </ligand>
</feature>
<evidence type="ECO:0000256" key="1">
    <source>
        <dbReference type="ARBA" id="ARBA00001910"/>
    </source>
</evidence>
<dbReference type="GO" id="GO:0006508">
    <property type="term" value="P:proteolysis"/>
    <property type="evidence" value="ECO:0007669"/>
    <property type="project" value="UniProtKB-KW"/>
</dbReference>
<dbReference type="InterPro" id="IPR050819">
    <property type="entry name" value="Tripeptidyl-peptidase_I"/>
</dbReference>
<evidence type="ECO:0000256" key="10">
    <source>
        <dbReference type="ARBA" id="ARBA00022825"/>
    </source>
</evidence>
<feature type="signal peptide" evidence="16">
    <location>
        <begin position="1"/>
        <end position="18"/>
    </location>
</feature>
<proteinExistence type="predicted"/>
<dbReference type="PANTHER" id="PTHR14218:SF15">
    <property type="entry name" value="TRIPEPTIDYL-PEPTIDASE 1"/>
    <property type="match status" value="1"/>
</dbReference>
<keyword evidence="10 15" id="KW-0720">Serine protease</keyword>
<dbReference type="Pfam" id="PF00082">
    <property type="entry name" value="Peptidase_S8"/>
    <property type="match status" value="1"/>
</dbReference>
<evidence type="ECO:0000256" key="11">
    <source>
        <dbReference type="ARBA" id="ARBA00022837"/>
    </source>
</evidence>
<comment type="caution">
    <text evidence="18">The sequence shown here is derived from an EMBL/GenBank/DDBJ whole genome shotgun (WGS) entry which is preliminary data.</text>
</comment>
<dbReference type="GO" id="GO:0008240">
    <property type="term" value="F:tripeptidyl-peptidase activity"/>
    <property type="evidence" value="ECO:0007669"/>
    <property type="project" value="UniProtKB-EC"/>
</dbReference>
<gene>
    <name evidence="18" type="ORF">B0I35DRAFT_420861</name>
</gene>
<feature type="binding site" evidence="15">
    <location>
        <position position="578"/>
    </location>
    <ligand>
        <name>Ca(2+)</name>
        <dbReference type="ChEBI" id="CHEBI:29108"/>
    </ligand>
</feature>
<comment type="subcellular location">
    <subcellularLocation>
        <location evidence="3">Secreted</location>
        <location evidence="3">Extracellular space</location>
    </subcellularLocation>
</comment>
<dbReference type="Proteomes" id="UP000813444">
    <property type="component" value="Unassembled WGS sequence"/>
</dbReference>
<evidence type="ECO:0000313" key="19">
    <source>
        <dbReference type="Proteomes" id="UP000813444"/>
    </source>
</evidence>
<evidence type="ECO:0000256" key="16">
    <source>
        <dbReference type="SAM" id="SignalP"/>
    </source>
</evidence>
<reference evidence="18" key="1">
    <citation type="journal article" date="2021" name="Nat. Commun.">
        <title>Genetic determinants of endophytism in the Arabidopsis root mycobiome.</title>
        <authorList>
            <person name="Mesny F."/>
            <person name="Miyauchi S."/>
            <person name="Thiergart T."/>
            <person name="Pickel B."/>
            <person name="Atanasova L."/>
            <person name="Karlsson M."/>
            <person name="Huettel B."/>
            <person name="Barry K.W."/>
            <person name="Haridas S."/>
            <person name="Chen C."/>
            <person name="Bauer D."/>
            <person name="Andreopoulos W."/>
            <person name="Pangilinan J."/>
            <person name="LaButti K."/>
            <person name="Riley R."/>
            <person name="Lipzen A."/>
            <person name="Clum A."/>
            <person name="Drula E."/>
            <person name="Henrissat B."/>
            <person name="Kohler A."/>
            <person name="Grigoriev I.V."/>
            <person name="Martin F.M."/>
            <person name="Hacquard S."/>
        </authorList>
    </citation>
    <scope>NUCLEOTIDE SEQUENCE</scope>
    <source>
        <strain evidence="18">MPI-CAGE-CH-0235</strain>
    </source>
</reference>
<keyword evidence="5" id="KW-0964">Secreted</keyword>
<keyword evidence="14" id="KW-0325">Glycoprotein</keyword>
<feature type="active site" description="Charge relay system" evidence="15">
    <location>
        <position position="511"/>
    </location>
</feature>
<dbReference type="SMART" id="SM00944">
    <property type="entry name" value="Pro-kuma_activ"/>
    <property type="match status" value="1"/>
</dbReference>
<feature type="binding site" evidence="15">
    <location>
        <position position="580"/>
    </location>
    <ligand>
        <name>Ca(2+)</name>
        <dbReference type="ChEBI" id="CHEBI:29108"/>
    </ligand>
</feature>
<evidence type="ECO:0000256" key="5">
    <source>
        <dbReference type="ARBA" id="ARBA00022525"/>
    </source>
</evidence>
<keyword evidence="19" id="KW-1185">Reference proteome</keyword>
<dbReference type="GO" id="GO:0005576">
    <property type="term" value="C:extracellular region"/>
    <property type="evidence" value="ECO:0007669"/>
    <property type="project" value="UniProtKB-SubCell"/>
</dbReference>
<dbReference type="InterPro" id="IPR030400">
    <property type="entry name" value="Sedolisin_dom"/>
</dbReference>
<dbReference type="SUPFAM" id="SSF54897">
    <property type="entry name" value="Protease propeptides/inhibitors"/>
    <property type="match status" value="1"/>
</dbReference>
<dbReference type="InterPro" id="IPR000209">
    <property type="entry name" value="Peptidase_S8/S53_dom"/>
</dbReference>
<keyword evidence="7 15" id="KW-0479">Metal-binding</keyword>
<name>A0A8K0SZE2_9HYPO</name>
<sequence>MVHLSLFSSLTLAGLVAALPAIETLHNDLLVEHERAASVPDAWRVVKPAPPDDVLSLRIAVKEHRQINPNDILARSNPQSSKHGQYLSAAELKALLDDSTLQSSRDASWERVRQWLANHGIHPTHESQRGFDIRLKTSEAERLFNTRFSLYSTGSDDAAVPRTEAYSLPSSLQEDIDYVYPTVHFFKRESPRTKRSTLEPRQHGLPTGPFDCSKYYCPVNLTERYNIDYLPTEASDSKLAIGGFLEQYTSHQDWETFISKYGLSNPSNQAKYDVITVNGGESPDTIASSGVEAMLDLEYTTAFTGPLKVSYYSVGGRPPTLSQPGNISVPASESENEPYLEFLDYLLEQEDIPQVISISYTDDEQTVPYSYATKVCERFSYLALRGVSVLIASGDAGTQGTRFSECKGPDNEPRFIPTFPASCPWVTTVGATADWGGAAGFSSGGFSNYFERPSWQDAAVESYVKKLGNSSLASPYFAYNTSGRGYPDLTLLGTDYLTVYGNFSLPVKGTSASTPVIASMIALINDIRLKKGLPVLGFLNPLLYADNVASAFRDVTEGQINGCANADHQQPGYEAVEGWDAASGLGEPDFSKLRELLTSHDGLYLSVSASSEALISI</sequence>
<dbReference type="PROSITE" id="PS51695">
    <property type="entry name" value="SEDOLISIN"/>
    <property type="match status" value="1"/>
</dbReference>
<dbReference type="GO" id="GO:0004252">
    <property type="term" value="F:serine-type endopeptidase activity"/>
    <property type="evidence" value="ECO:0007669"/>
    <property type="project" value="UniProtKB-UniRule"/>
</dbReference>
<keyword evidence="11 15" id="KW-0106">Calcium</keyword>
<dbReference type="CDD" id="cd04056">
    <property type="entry name" value="Peptidases_S53"/>
    <property type="match status" value="1"/>
</dbReference>
<dbReference type="SUPFAM" id="SSF52743">
    <property type="entry name" value="Subtilisin-like"/>
    <property type="match status" value="1"/>
</dbReference>
<protein>
    <recommendedName>
        <fullName evidence="4">tripeptidyl-peptidase II</fullName>
        <ecNumber evidence="4">3.4.14.10</ecNumber>
    </recommendedName>
</protein>
<feature type="chain" id="PRO_5035447313" description="tripeptidyl-peptidase II" evidence="16">
    <location>
        <begin position="19"/>
        <end position="617"/>
    </location>
</feature>
<dbReference type="InterPro" id="IPR036852">
    <property type="entry name" value="Peptidase_S8/S53_dom_sf"/>
</dbReference>
<evidence type="ECO:0000256" key="2">
    <source>
        <dbReference type="ARBA" id="ARBA00002451"/>
    </source>
</evidence>
<evidence type="ECO:0000256" key="8">
    <source>
        <dbReference type="ARBA" id="ARBA00022729"/>
    </source>
</evidence>
<comment type="function">
    <text evidence="2">Secreted tripeptidyl-peptidase which degrades proteins at acidic pHs and is involved in virulence.</text>
</comment>